<comment type="caution">
    <text evidence="2">The sequence shown here is derived from an EMBL/GenBank/DDBJ whole genome shotgun (WGS) entry which is preliminary data.</text>
</comment>
<dbReference type="EMBL" id="MKIN01000008">
    <property type="protein sequence ID" value="OLP52432.1"/>
    <property type="molecule type" value="Genomic_DNA"/>
</dbReference>
<dbReference type="AlphaFoldDB" id="A0A1Q9AC28"/>
<dbReference type="STRING" id="887144.BJF91_00050"/>
<name>A0A1Q9AC28_9HYPH</name>
<dbReference type="Proteomes" id="UP000185598">
    <property type="component" value="Unassembled WGS sequence"/>
</dbReference>
<evidence type="ECO:0000313" key="2">
    <source>
        <dbReference type="EMBL" id="OLP52432.1"/>
    </source>
</evidence>
<gene>
    <name evidence="2" type="ORF">BJF91_00050</name>
</gene>
<sequence>MKTRLSIFVFVICALYGVQLMFKRNDPATGEPRNIEVAMGMTIKDLIEKNRLETGLRVAQGYTVDVDKLTDVMPIFFDDNWIKFHLLAGEQSFELPPGRTLQISQRAGHVIGISFRPFAQPRPLDEMRAYAKELISLLEKKGWQPTGSSRIPVSQDDFDASGKSLFGAMKASSGSEIMMTLRDYGLGPKHESFLLLPDPNFKMAERSHTYLLEVDVYDGVRDYYENLVYPRRIFETGDPTKALPLRQWIEYPDWTPEKAGMVPTTAKERTMPDASNWKMSPNHP</sequence>
<proteinExistence type="predicted"/>
<evidence type="ECO:0000313" key="3">
    <source>
        <dbReference type="Proteomes" id="UP000185598"/>
    </source>
</evidence>
<reference evidence="2 3" key="1">
    <citation type="submission" date="2016-09" db="EMBL/GenBank/DDBJ databases">
        <title>Rhizobium oryziradicis sp. nov., isolated from the root of rice.</title>
        <authorList>
            <person name="Zhao J."/>
            <person name="Zhang X."/>
        </authorList>
    </citation>
    <scope>NUCLEOTIDE SEQUENCE [LARGE SCALE GENOMIC DNA]</scope>
    <source>
        <strain evidence="2 3">14971</strain>
    </source>
</reference>
<organism evidence="2 3">
    <name type="scientific">Allorhizobium taibaishanense</name>
    <dbReference type="NCBI Taxonomy" id="887144"/>
    <lineage>
        <taxon>Bacteria</taxon>
        <taxon>Pseudomonadati</taxon>
        <taxon>Pseudomonadota</taxon>
        <taxon>Alphaproteobacteria</taxon>
        <taxon>Hyphomicrobiales</taxon>
        <taxon>Rhizobiaceae</taxon>
        <taxon>Rhizobium/Agrobacterium group</taxon>
        <taxon>Allorhizobium</taxon>
    </lineage>
</organism>
<keyword evidence="3" id="KW-1185">Reference proteome</keyword>
<protein>
    <submittedName>
        <fullName evidence="2">Uncharacterized protein</fullName>
    </submittedName>
</protein>
<accession>A0A1Q9AC28</accession>
<feature type="region of interest" description="Disordered" evidence="1">
    <location>
        <begin position="265"/>
        <end position="284"/>
    </location>
</feature>
<evidence type="ECO:0000256" key="1">
    <source>
        <dbReference type="SAM" id="MobiDB-lite"/>
    </source>
</evidence>